<evidence type="ECO:0000313" key="1">
    <source>
        <dbReference type="EMBL" id="QVJ03046.1"/>
    </source>
</evidence>
<dbReference type="EMBL" id="CP074402">
    <property type="protein sequence ID" value="QVJ03046.1"/>
    <property type="molecule type" value="Genomic_DNA"/>
</dbReference>
<keyword evidence="2" id="KW-1185">Reference proteome</keyword>
<sequence length="78" mass="8217">MLDTIAPAPPARSGTGHVNQALDEIIGEAFWLTTTQLAGLIAARGIIGHADSVDDSPVGLWVLDRLQDRGSLRSPTRG</sequence>
<name>A0A975LD93_9ACTN</name>
<proteinExistence type="predicted"/>
<dbReference type="Proteomes" id="UP000682416">
    <property type="component" value="Chromosome"/>
</dbReference>
<dbReference type="AlphaFoldDB" id="A0A975LD93"/>
<gene>
    <name evidence="1" type="ORF">KGD82_13510</name>
</gene>
<reference evidence="1" key="1">
    <citation type="submission" date="2021-05" db="EMBL/GenBank/DDBJ databases">
        <authorList>
            <person name="Kaiqin L."/>
            <person name="Jian G."/>
        </authorList>
    </citation>
    <scope>NUCLEOTIDE SEQUENCE</scope>
    <source>
        <strain evidence="1">HDS5</strain>
    </source>
</reference>
<dbReference type="KEGG" id="nec:KGD82_13510"/>
<accession>A0A975LD93</accession>
<evidence type="ECO:0000313" key="2">
    <source>
        <dbReference type="Proteomes" id="UP000682416"/>
    </source>
</evidence>
<organism evidence="1 2">
    <name type="scientific">Nocardiopsis eucommiae</name>
    <dbReference type="NCBI Taxonomy" id="2831970"/>
    <lineage>
        <taxon>Bacteria</taxon>
        <taxon>Bacillati</taxon>
        <taxon>Actinomycetota</taxon>
        <taxon>Actinomycetes</taxon>
        <taxon>Streptosporangiales</taxon>
        <taxon>Nocardiopsidaceae</taxon>
        <taxon>Nocardiopsis</taxon>
    </lineage>
</organism>
<protein>
    <submittedName>
        <fullName evidence="1">Uncharacterized protein</fullName>
    </submittedName>
</protein>